<organism evidence="1 2">
    <name type="scientific">Lactobacillus xylocopicola</name>
    <dbReference type="NCBI Taxonomy" id="2976676"/>
    <lineage>
        <taxon>Bacteria</taxon>
        <taxon>Bacillati</taxon>
        <taxon>Bacillota</taxon>
        <taxon>Bacilli</taxon>
        <taxon>Lactobacillales</taxon>
        <taxon>Lactobacillaceae</taxon>
        <taxon>Lactobacillus</taxon>
    </lineage>
</organism>
<accession>A0ABM8BFM5</accession>
<protein>
    <submittedName>
        <fullName evidence="1">Uncharacterized protein</fullName>
    </submittedName>
</protein>
<evidence type="ECO:0000313" key="1">
    <source>
        <dbReference type="EMBL" id="BDR60011.1"/>
    </source>
</evidence>
<proteinExistence type="predicted"/>
<dbReference type="InterPro" id="IPR036412">
    <property type="entry name" value="HAD-like_sf"/>
</dbReference>
<dbReference type="EMBL" id="AP026803">
    <property type="protein sequence ID" value="BDR60011.1"/>
    <property type="molecule type" value="Genomic_DNA"/>
</dbReference>
<gene>
    <name evidence="1" type="ORF">KIM322_02720</name>
</gene>
<sequence length="84" mass="9949">MGKSYNDLYTLLQKFLNDKLSIREVEREFNCFSEKQYQNIDYQSLFRKDLLLILEYAKEHNLSLAVASSSTREHILEVLEACQI</sequence>
<evidence type="ECO:0000313" key="2">
    <source>
        <dbReference type="Proteomes" id="UP001321741"/>
    </source>
</evidence>
<keyword evidence="2" id="KW-1185">Reference proteome</keyword>
<name>A0ABM8BFM5_9LACO</name>
<dbReference type="SUPFAM" id="SSF56784">
    <property type="entry name" value="HAD-like"/>
    <property type="match status" value="1"/>
</dbReference>
<dbReference type="Proteomes" id="UP001321741">
    <property type="component" value="Chromosome"/>
</dbReference>
<reference evidence="1 2" key="1">
    <citation type="journal article" date="2023" name="Microbiol. Spectr.">
        <title>Symbiosis of Carpenter Bees with Uncharacterized Lactic Acid Bacteria Showing NAD Auxotrophy.</title>
        <authorList>
            <person name="Kawasaki S."/>
            <person name="Ozawa K."/>
            <person name="Mori T."/>
            <person name="Yamamoto A."/>
            <person name="Ito M."/>
            <person name="Ohkuma M."/>
            <person name="Sakamoto M."/>
            <person name="Matsutani M."/>
        </authorList>
    </citation>
    <scope>NUCLEOTIDE SEQUENCE [LARGE SCALE GENOMIC DNA]</scope>
    <source>
        <strain evidence="1 2">Kim32-2</strain>
    </source>
</reference>